<dbReference type="GO" id="GO:0000076">
    <property type="term" value="P:DNA replication checkpoint signaling"/>
    <property type="evidence" value="ECO:0007669"/>
    <property type="project" value="TreeGrafter"/>
</dbReference>
<name>A0A061H537_9BASI</name>
<dbReference type="eggNOG" id="KOG1974">
    <property type="taxonomic scope" value="Eukaryota"/>
</dbReference>
<organism evidence="7 8">
    <name type="scientific">Pseudozyma flocculosa PF-1</name>
    <dbReference type="NCBI Taxonomy" id="1277687"/>
    <lineage>
        <taxon>Eukaryota</taxon>
        <taxon>Fungi</taxon>
        <taxon>Dikarya</taxon>
        <taxon>Basidiomycota</taxon>
        <taxon>Ustilaginomycotina</taxon>
        <taxon>Ustilaginomycetes</taxon>
        <taxon>Ustilaginales</taxon>
        <taxon>Ustilaginaceae</taxon>
        <taxon>Pseudozyma</taxon>
    </lineage>
</organism>
<feature type="compositionally biased region" description="Low complexity" evidence="5">
    <location>
        <begin position="1256"/>
        <end position="1268"/>
    </location>
</feature>
<feature type="compositionally biased region" description="Acidic residues" evidence="5">
    <location>
        <begin position="1043"/>
        <end position="1058"/>
    </location>
</feature>
<dbReference type="HOGENOM" id="CLU_004294_0_0_1"/>
<dbReference type="Proteomes" id="UP000053664">
    <property type="component" value="Unassembled WGS sequence"/>
</dbReference>
<reference evidence="7 8" key="1">
    <citation type="journal article" date="2013" name="Plant Cell">
        <title>The transition from a phytopathogenic smut ancestor to an anamorphic biocontrol agent deciphered by comparative whole-genome analysis.</title>
        <authorList>
            <person name="Lefebvre F."/>
            <person name="Joly D.L."/>
            <person name="Labbe C."/>
            <person name="Teichmann B."/>
            <person name="Linning R."/>
            <person name="Belzile F."/>
            <person name="Bakkeren G."/>
            <person name="Belanger R.R."/>
        </authorList>
    </citation>
    <scope>NUCLEOTIDE SEQUENCE [LARGE SCALE GENOMIC DNA]</scope>
    <source>
        <strain evidence="7 8">PF-1</strain>
    </source>
</reference>
<dbReference type="InterPro" id="IPR044998">
    <property type="entry name" value="Timeless"/>
</dbReference>
<evidence type="ECO:0000259" key="6">
    <source>
        <dbReference type="Pfam" id="PF04821"/>
    </source>
</evidence>
<feature type="compositionally biased region" description="Acidic residues" evidence="5">
    <location>
        <begin position="1170"/>
        <end position="1179"/>
    </location>
</feature>
<dbReference type="KEGG" id="pfp:PFL1_05077"/>
<feature type="compositionally biased region" description="Acidic residues" evidence="5">
    <location>
        <begin position="1094"/>
        <end position="1103"/>
    </location>
</feature>
<dbReference type="EMBL" id="KE361639">
    <property type="protein sequence ID" value="EPQ27539.1"/>
    <property type="molecule type" value="Genomic_DNA"/>
</dbReference>
<evidence type="ECO:0000256" key="4">
    <source>
        <dbReference type="ARBA" id="ARBA00023306"/>
    </source>
</evidence>
<dbReference type="Pfam" id="PF04821">
    <property type="entry name" value="TIMELESS"/>
    <property type="match status" value="1"/>
</dbReference>
<sequence length="1346" mass="149794">MAAEDDYSDDLELLEQYDLEASDSDASSSYSHGGGATPTHTSHIRNGSDYDDDGAQHADALDDAQRLEQLRVPILSICSALGGYEEEQDSRGRFRSVYKLGDDCLACLRDLRRLWRQDDTDPSRAIARVFAQVNVLHNDLIPILLHTAGKGANSDKVALACTDLLTAMTWPIDAMAEIHDAVTKEDDAEHVISLPELEKAQVQYKSSILRQTSTDAGAQRSVIPLILRHILLPALSKPRIDRSERDVGVIGMCLHFFRNLLTIRDPIATTLSSTDLLANAHLQSSLVCAMNDAHVLDTLLMLASSADTREFNQWNAVTSECIYQIFVGTSPKALADSLPTTDAKSREDQRNSNGSSINSGFGGGPPAARATSSALSSVLAAEASQKRAAILTSGATRHSRFGTTINFVGPDGNRRVARSQSALKKSVAQLTEENLAKAKRRVKRRKAAREVGAPKLKSAWTAQAAVVLQSWADRFMETGFETLTRSVLQDIRSERDKMGDLDLARIRVMQLGAFFLEYFFLRKSASEARQSADASCKAKGKQRAVNVEAAVAAEGTQNANAGSVPEEWPFSYVAGWLEPWSFKMVLVRSVEAQESRAWLEFVSAVQLWTVLLRLVDKMSRSRSETERDVADGLQATLYYLNETLDACHTIMRAYSRQSFACLDAILTFAHIMPKMLERYSSNREHMYVRARKQVRKSRQEGELDGQEDEATQVRERAKDTQTEREFRFNDFQKKLATRQLAGACIMYLLRWKEFTDPEEQLGKVVAVMHRIAVKAADYRQFFVGDCRAVFRTLLTGPTLAALEPRAPGPVKDLRKFMDYILRKFSKLDIEEQTLYETGKRMPKPAKEPRVPAEIKVRDGHSFSEQIGIAVGLLLQKEKMEAVLWVKSGLEMASAQRAEIMLNEQSRDRAPTPNEVEQNGDADREHVASVRLDSNETAADKMQDFELAYGGKEEVRLDASILPELKLLCRLVGMESKEEVMLHWRWIIPSRLLPAQLDERISLIEEYLRAPFRPGGGIELSKLVQRKLKPRTSTHITSNFSESSSDDDDNDDDDDDSSTDGEATSGKKRKKKVATKAKKRRPAAPSQKKWNGDNFIEDSDEELEFAMALHGGSEGNDADGDSDEEQDVGSAGSFSSMARRGNIRKVDTPPTSSGAQASDAGENMDRHQDGEQEQDTEEMMDTAQRRRKDKRQSLDALRQQRKRALFLDLDEHDEAEEMAVGPEAPNRGPTARQDEVNDDPMSDLDGINGDDEDHDVAAVSRSPVVARSKSGSKRGLFLGSDDEDDATPLPNEQDQTLRPSSRVFNLLNAHDGGDDDDEAQDQNARESLQSLVKRRRIVVDSDEDGDA</sequence>
<feature type="compositionally biased region" description="Polar residues" evidence="5">
    <location>
        <begin position="1289"/>
        <end position="1302"/>
    </location>
</feature>
<evidence type="ECO:0000313" key="8">
    <source>
        <dbReference type="Proteomes" id="UP000053664"/>
    </source>
</evidence>
<feature type="compositionally biased region" description="Acidic residues" evidence="5">
    <location>
        <begin position="1115"/>
        <end position="1126"/>
    </location>
</feature>
<feature type="compositionally biased region" description="Acidic residues" evidence="5">
    <location>
        <begin position="1207"/>
        <end position="1216"/>
    </location>
</feature>
<feature type="region of interest" description="Disordered" evidence="5">
    <location>
        <begin position="1030"/>
        <end position="1328"/>
    </location>
</feature>
<evidence type="ECO:0000256" key="2">
    <source>
        <dbReference type="ARBA" id="ARBA00022880"/>
    </source>
</evidence>
<feature type="compositionally biased region" description="Acidic residues" evidence="5">
    <location>
        <begin position="1235"/>
        <end position="1253"/>
    </location>
</feature>
<feature type="compositionally biased region" description="Acidic residues" evidence="5">
    <location>
        <begin position="1"/>
        <end position="23"/>
    </location>
</feature>
<feature type="region of interest" description="Disordered" evidence="5">
    <location>
        <begin position="696"/>
        <end position="719"/>
    </location>
</feature>
<proteinExistence type="predicted"/>
<feature type="region of interest" description="Disordered" evidence="5">
    <location>
        <begin position="1"/>
        <end position="56"/>
    </location>
</feature>
<feature type="domain" description="Timeless N-terminal" evidence="6">
    <location>
        <begin position="97"/>
        <end position="406"/>
    </location>
</feature>
<dbReference type="GO" id="GO:0003677">
    <property type="term" value="F:DNA binding"/>
    <property type="evidence" value="ECO:0007669"/>
    <property type="project" value="TreeGrafter"/>
</dbReference>
<dbReference type="RefSeq" id="XP_007880797.1">
    <property type="nucleotide sequence ID" value="XM_007882606.1"/>
</dbReference>
<feature type="region of interest" description="Disordered" evidence="5">
    <location>
        <begin position="336"/>
        <end position="369"/>
    </location>
</feature>
<accession>A0A061H537</accession>
<dbReference type="GeneID" id="19319176"/>
<feature type="compositionally biased region" description="Basic residues" evidence="5">
    <location>
        <begin position="1065"/>
        <end position="1081"/>
    </location>
</feature>
<dbReference type="GO" id="GO:0006281">
    <property type="term" value="P:DNA repair"/>
    <property type="evidence" value="ECO:0007669"/>
    <property type="project" value="TreeGrafter"/>
</dbReference>
<comment type="subcellular location">
    <subcellularLocation>
        <location evidence="1">Nucleus</location>
    </subcellularLocation>
</comment>
<dbReference type="InterPro" id="IPR006906">
    <property type="entry name" value="Timeless_N"/>
</dbReference>
<evidence type="ECO:0000313" key="7">
    <source>
        <dbReference type="EMBL" id="EPQ27539.1"/>
    </source>
</evidence>
<protein>
    <recommendedName>
        <fullName evidence="6">Timeless N-terminal domain-containing protein</fullName>
    </recommendedName>
</protein>
<keyword evidence="4" id="KW-0131">Cell cycle</keyword>
<keyword evidence="2" id="KW-0236">DNA replication inhibitor</keyword>
<keyword evidence="3" id="KW-0539">Nucleus</keyword>
<gene>
    <name evidence="7" type="ORF">PFL1_05077</name>
</gene>
<evidence type="ECO:0000256" key="5">
    <source>
        <dbReference type="SAM" id="MobiDB-lite"/>
    </source>
</evidence>
<dbReference type="GO" id="GO:0043111">
    <property type="term" value="P:replication fork arrest"/>
    <property type="evidence" value="ECO:0007669"/>
    <property type="project" value="TreeGrafter"/>
</dbReference>
<dbReference type="PANTHER" id="PTHR22940:SF4">
    <property type="entry name" value="PROTEIN TIMELESS HOMOLOG"/>
    <property type="match status" value="1"/>
</dbReference>
<evidence type="ECO:0000256" key="1">
    <source>
        <dbReference type="ARBA" id="ARBA00004123"/>
    </source>
</evidence>
<dbReference type="GO" id="GO:0031298">
    <property type="term" value="C:replication fork protection complex"/>
    <property type="evidence" value="ECO:0007669"/>
    <property type="project" value="TreeGrafter"/>
</dbReference>
<dbReference type="PANTHER" id="PTHR22940">
    <property type="entry name" value="TIMEOUT/TIMELESS-2"/>
    <property type="match status" value="1"/>
</dbReference>
<evidence type="ECO:0000256" key="3">
    <source>
        <dbReference type="ARBA" id="ARBA00023242"/>
    </source>
</evidence>
<dbReference type="OrthoDB" id="310853at2759"/>
<feature type="region of interest" description="Disordered" evidence="5">
    <location>
        <begin position="902"/>
        <end position="923"/>
    </location>
</feature>